<dbReference type="STRING" id="83401.SAMN05421742_108123"/>
<evidence type="ECO:0000313" key="2">
    <source>
        <dbReference type="EMBL" id="SDH61307.1"/>
    </source>
</evidence>
<feature type="transmembrane region" description="Helical" evidence="1">
    <location>
        <begin position="51"/>
        <end position="76"/>
    </location>
</feature>
<keyword evidence="3" id="KW-1185">Reference proteome</keyword>
<organism evidence="2 3">
    <name type="scientific">Roseospirillum parvum</name>
    <dbReference type="NCBI Taxonomy" id="83401"/>
    <lineage>
        <taxon>Bacteria</taxon>
        <taxon>Pseudomonadati</taxon>
        <taxon>Pseudomonadota</taxon>
        <taxon>Alphaproteobacteria</taxon>
        <taxon>Rhodospirillales</taxon>
        <taxon>Rhodospirillaceae</taxon>
        <taxon>Roseospirillum</taxon>
    </lineage>
</organism>
<dbReference type="AlphaFoldDB" id="A0A1G8DUG0"/>
<gene>
    <name evidence="2" type="ORF">SAMN05421742_108123</name>
</gene>
<dbReference type="Proteomes" id="UP000217076">
    <property type="component" value="Unassembled WGS sequence"/>
</dbReference>
<proteinExistence type="predicted"/>
<evidence type="ECO:0000256" key="1">
    <source>
        <dbReference type="SAM" id="Phobius"/>
    </source>
</evidence>
<keyword evidence="1" id="KW-0812">Transmembrane</keyword>
<sequence length="98" mass="9813">MTPRDPDQPAPAKARGLIGTVLALGGVAMVVWGGLQLAGVVAAAGEAESDTILGVLLIIVGLVDLFVALLVGAGAVKVDRAEARAPATPPRGGPVRRR</sequence>
<keyword evidence="1" id="KW-1133">Transmembrane helix</keyword>
<keyword evidence="1" id="KW-0472">Membrane</keyword>
<dbReference type="EMBL" id="FNCV01000008">
    <property type="protein sequence ID" value="SDH61307.1"/>
    <property type="molecule type" value="Genomic_DNA"/>
</dbReference>
<protein>
    <submittedName>
        <fullName evidence="2">Uncharacterized protein</fullName>
    </submittedName>
</protein>
<evidence type="ECO:0000313" key="3">
    <source>
        <dbReference type="Proteomes" id="UP000217076"/>
    </source>
</evidence>
<name>A0A1G8DUG0_9PROT</name>
<dbReference type="RefSeq" id="WP_092620674.1">
    <property type="nucleotide sequence ID" value="NZ_FNCV01000008.1"/>
</dbReference>
<feature type="transmembrane region" description="Helical" evidence="1">
    <location>
        <begin position="21"/>
        <end position="45"/>
    </location>
</feature>
<accession>A0A1G8DUG0</accession>
<reference evidence="3" key="1">
    <citation type="submission" date="2016-10" db="EMBL/GenBank/DDBJ databases">
        <authorList>
            <person name="Varghese N."/>
            <person name="Submissions S."/>
        </authorList>
    </citation>
    <scope>NUCLEOTIDE SEQUENCE [LARGE SCALE GENOMIC DNA]</scope>
    <source>
        <strain evidence="3">930I</strain>
    </source>
</reference>